<keyword evidence="1" id="KW-1003">Cell membrane</keyword>
<dbReference type="EMBL" id="ATFE01000003">
    <property type="protein sequence ID" value="EPF29574.1"/>
    <property type="molecule type" value="Genomic_DNA"/>
</dbReference>
<name>A0AA87TH37_TREMD</name>
<evidence type="ECO:0000256" key="2">
    <source>
        <dbReference type="ARBA" id="ARBA00022519"/>
    </source>
</evidence>
<evidence type="ECO:0000313" key="7">
    <source>
        <dbReference type="Proteomes" id="UP000014634"/>
    </source>
</evidence>
<dbReference type="InterPro" id="IPR009993">
    <property type="entry name" value="WecF"/>
</dbReference>
<sequence>MIYHFLPQGNYADQFLSFMRLNKKNFSDEHKFLFLSYGENTENKSFCSDDSKDTFDFLSILKIFLCLKKHDAVIIHNYSHPYLYLACACVWWKLDRVVWKVWGGDLYWHTEVKKGKYKIYEFLRAFTIKRFGYVSTDHSEFELIKKYYNTGAKNIYTTYPRAFFEFPAHAPQDYVSILVGNSRDPSNEHIDALRLLSRFKDENIKVYVILSYGDCPAGYVDNINRIGKTYFGDKYIPIAEMMDLKTYQQFLSNVDIMVCNHRRQQAWGNLLVMLKYGKKVFIRSGISTEEDFNEYGLKFFLTDDIESMSFSSFVGFPESEAKQNDTILTKMFSNETLFSLWDNLFKTITSVSAL</sequence>
<evidence type="ECO:0000256" key="1">
    <source>
        <dbReference type="ARBA" id="ARBA00022475"/>
    </source>
</evidence>
<keyword evidence="5" id="KW-0472">Membrane</keyword>
<organism evidence="6 7">
    <name type="scientific">Treponema medium ATCC 700293</name>
    <dbReference type="NCBI Taxonomy" id="1125700"/>
    <lineage>
        <taxon>Bacteria</taxon>
        <taxon>Pseudomonadati</taxon>
        <taxon>Spirochaetota</taxon>
        <taxon>Spirochaetia</taxon>
        <taxon>Spirochaetales</taxon>
        <taxon>Treponemataceae</taxon>
        <taxon>Treponema</taxon>
    </lineage>
</organism>
<keyword evidence="3" id="KW-0328">Glycosyltransferase</keyword>
<comment type="caution">
    <text evidence="6">The sequence shown here is derived from an EMBL/GenBank/DDBJ whole genome shotgun (WGS) entry which is preliminary data.</text>
</comment>
<reference evidence="6 7" key="1">
    <citation type="submission" date="2013-04" db="EMBL/GenBank/DDBJ databases">
        <title>The Genome Sequence of Treponema medium ATCC 700293.</title>
        <authorList>
            <consortium name="The Broad Institute Genomics Platform"/>
            <person name="Earl A."/>
            <person name="Ward D."/>
            <person name="Feldgarden M."/>
            <person name="Gevers D."/>
            <person name="Leonetti C."/>
            <person name="Blanton J.M."/>
            <person name="Dewhirst F.E."/>
            <person name="Izard J."/>
            <person name="Walker B."/>
            <person name="Young S."/>
            <person name="Zeng Q."/>
            <person name="Gargeya S."/>
            <person name="Fitzgerald M."/>
            <person name="Haas B."/>
            <person name="Abouelleil A."/>
            <person name="Allen A.W."/>
            <person name="Alvarado L."/>
            <person name="Arachchi H.M."/>
            <person name="Berlin A.M."/>
            <person name="Chapman S.B."/>
            <person name="Gainer-Dewar J."/>
            <person name="Goldberg J."/>
            <person name="Griggs A."/>
            <person name="Gujja S."/>
            <person name="Hansen M."/>
            <person name="Howarth C."/>
            <person name="Imamovic A."/>
            <person name="Ireland A."/>
            <person name="Larimer J."/>
            <person name="McCowan C."/>
            <person name="Murphy C."/>
            <person name="Pearson M."/>
            <person name="Poon T.W."/>
            <person name="Priest M."/>
            <person name="Roberts A."/>
            <person name="Saif S."/>
            <person name="Shea T."/>
            <person name="Sisk P."/>
            <person name="Sykes S."/>
            <person name="Wortman J."/>
            <person name="Nusbaum C."/>
            <person name="Birren B."/>
        </authorList>
    </citation>
    <scope>NUCLEOTIDE SEQUENCE [LARGE SCALE GENOMIC DNA]</scope>
    <source>
        <strain evidence="6 7">ATCC 700293</strain>
    </source>
</reference>
<protein>
    <recommendedName>
        <fullName evidence="8">4-alpha-L-fucosyltransferase</fullName>
    </recommendedName>
</protein>
<dbReference type="GO" id="GO:0008417">
    <property type="term" value="F:fucosyltransferase activity"/>
    <property type="evidence" value="ECO:0007669"/>
    <property type="project" value="InterPro"/>
</dbReference>
<dbReference type="GO" id="GO:0009246">
    <property type="term" value="P:enterobacterial common antigen biosynthetic process"/>
    <property type="evidence" value="ECO:0007669"/>
    <property type="project" value="InterPro"/>
</dbReference>
<dbReference type="Pfam" id="PF07429">
    <property type="entry name" value="Glyco_transf_56"/>
    <property type="match status" value="1"/>
</dbReference>
<dbReference type="AlphaFoldDB" id="A0AA87TH37"/>
<evidence type="ECO:0000256" key="4">
    <source>
        <dbReference type="ARBA" id="ARBA00022679"/>
    </source>
</evidence>
<gene>
    <name evidence="6" type="ORF">HMPREF9195_00275</name>
</gene>
<dbReference type="RefSeq" id="WP_016522273.1">
    <property type="nucleotide sequence ID" value="NZ_KE332517.1"/>
</dbReference>
<evidence type="ECO:0000256" key="3">
    <source>
        <dbReference type="ARBA" id="ARBA00022676"/>
    </source>
</evidence>
<proteinExistence type="predicted"/>
<keyword evidence="2" id="KW-0997">Cell inner membrane</keyword>
<keyword evidence="4" id="KW-0808">Transferase</keyword>
<evidence type="ECO:0008006" key="8">
    <source>
        <dbReference type="Google" id="ProtNLM"/>
    </source>
</evidence>
<dbReference type="Proteomes" id="UP000014634">
    <property type="component" value="Unassembled WGS sequence"/>
</dbReference>
<accession>A0AA87TH37</accession>
<evidence type="ECO:0000256" key="5">
    <source>
        <dbReference type="ARBA" id="ARBA00023136"/>
    </source>
</evidence>
<evidence type="ECO:0000313" key="6">
    <source>
        <dbReference type="EMBL" id="EPF29574.1"/>
    </source>
</evidence>